<keyword evidence="4" id="KW-1185">Reference proteome</keyword>
<keyword evidence="2" id="KW-0472">Membrane</keyword>
<reference evidence="3 4" key="1">
    <citation type="journal article" date="2018" name="Nat. Genet.">
        <title>The Rosa genome provides new insights in the design of modern roses.</title>
        <authorList>
            <person name="Bendahmane M."/>
        </authorList>
    </citation>
    <scope>NUCLEOTIDE SEQUENCE [LARGE SCALE GENOMIC DNA]</scope>
    <source>
        <strain evidence="4">cv. Old Blush</strain>
    </source>
</reference>
<gene>
    <name evidence="3" type="ORF">RchiOBHm_Chr2g0150671</name>
</gene>
<dbReference type="AlphaFoldDB" id="A0A2P6S021"/>
<name>A0A2P6S021_ROSCH</name>
<feature type="compositionally biased region" description="Polar residues" evidence="1">
    <location>
        <begin position="1"/>
        <end position="10"/>
    </location>
</feature>
<evidence type="ECO:0000313" key="4">
    <source>
        <dbReference type="Proteomes" id="UP000238479"/>
    </source>
</evidence>
<evidence type="ECO:0000313" key="3">
    <source>
        <dbReference type="EMBL" id="PRQ51993.1"/>
    </source>
</evidence>
<feature type="compositionally biased region" description="Basic and acidic residues" evidence="1">
    <location>
        <begin position="11"/>
        <end position="21"/>
    </location>
</feature>
<dbReference type="Proteomes" id="UP000238479">
    <property type="component" value="Chromosome 2"/>
</dbReference>
<proteinExistence type="predicted"/>
<evidence type="ECO:0000256" key="1">
    <source>
        <dbReference type="SAM" id="MobiDB-lite"/>
    </source>
</evidence>
<accession>A0A2P6S021</accession>
<feature type="region of interest" description="Disordered" evidence="1">
    <location>
        <begin position="1"/>
        <end position="33"/>
    </location>
</feature>
<dbReference type="Gramene" id="PRQ51993">
    <property type="protein sequence ID" value="PRQ51993"/>
    <property type="gene ID" value="RchiOBHm_Chr2g0150671"/>
</dbReference>
<organism evidence="3 4">
    <name type="scientific">Rosa chinensis</name>
    <name type="common">China rose</name>
    <dbReference type="NCBI Taxonomy" id="74649"/>
    <lineage>
        <taxon>Eukaryota</taxon>
        <taxon>Viridiplantae</taxon>
        <taxon>Streptophyta</taxon>
        <taxon>Embryophyta</taxon>
        <taxon>Tracheophyta</taxon>
        <taxon>Spermatophyta</taxon>
        <taxon>Magnoliopsida</taxon>
        <taxon>eudicotyledons</taxon>
        <taxon>Gunneridae</taxon>
        <taxon>Pentapetalae</taxon>
        <taxon>rosids</taxon>
        <taxon>fabids</taxon>
        <taxon>Rosales</taxon>
        <taxon>Rosaceae</taxon>
        <taxon>Rosoideae</taxon>
        <taxon>Rosoideae incertae sedis</taxon>
        <taxon>Rosa</taxon>
    </lineage>
</organism>
<protein>
    <submittedName>
        <fullName evidence="3">Uncharacterized protein</fullName>
    </submittedName>
</protein>
<keyword evidence="2" id="KW-1133">Transmembrane helix</keyword>
<feature type="transmembrane region" description="Helical" evidence="2">
    <location>
        <begin position="45"/>
        <end position="63"/>
    </location>
</feature>
<dbReference type="EMBL" id="PDCK01000040">
    <property type="protein sequence ID" value="PRQ51993.1"/>
    <property type="molecule type" value="Genomic_DNA"/>
</dbReference>
<keyword evidence="2" id="KW-0812">Transmembrane</keyword>
<sequence length="65" mass="7904">MGLINPISSHSTREKEKEKEKERKRKKEGKKEREIRLNRRHFGEISRYKIVLYLIIFVLSITLHI</sequence>
<comment type="caution">
    <text evidence="3">The sequence shown here is derived from an EMBL/GenBank/DDBJ whole genome shotgun (WGS) entry which is preliminary data.</text>
</comment>
<evidence type="ECO:0000256" key="2">
    <source>
        <dbReference type="SAM" id="Phobius"/>
    </source>
</evidence>